<keyword evidence="2" id="KW-0862">Zinc</keyword>
<dbReference type="InterPro" id="IPR038718">
    <property type="entry name" value="SNF2-like_sf"/>
</dbReference>
<evidence type="ECO:0000259" key="3">
    <source>
        <dbReference type="PROSITE" id="PS50966"/>
    </source>
</evidence>
<organism evidence="6 7">
    <name type="scientific">Mucilaginibacter polytrichastri</name>
    <dbReference type="NCBI Taxonomy" id="1302689"/>
    <lineage>
        <taxon>Bacteria</taxon>
        <taxon>Pseudomonadati</taxon>
        <taxon>Bacteroidota</taxon>
        <taxon>Sphingobacteriia</taxon>
        <taxon>Sphingobacteriales</taxon>
        <taxon>Sphingobacteriaceae</taxon>
        <taxon>Mucilaginibacter</taxon>
    </lineage>
</organism>
<dbReference type="Gene3D" id="3.40.50.300">
    <property type="entry name" value="P-loop containing nucleotide triphosphate hydrolases"/>
    <property type="match status" value="1"/>
</dbReference>
<evidence type="ECO:0000259" key="5">
    <source>
        <dbReference type="PROSITE" id="PS51194"/>
    </source>
</evidence>
<dbReference type="RefSeq" id="WP_171972518.1">
    <property type="nucleotide sequence ID" value="NZ_FPAM01000014.1"/>
</dbReference>
<dbReference type="STRING" id="1302689.RG47T_2373"/>
<evidence type="ECO:0000256" key="2">
    <source>
        <dbReference type="PROSITE-ProRule" id="PRU00325"/>
    </source>
</evidence>
<comment type="caution">
    <text evidence="6">The sequence shown here is derived from an EMBL/GenBank/DDBJ whole genome shotgun (WGS) entry which is preliminary data.</text>
</comment>
<feature type="domain" description="Helicase ATP-binding" evidence="4">
    <location>
        <begin position="683"/>
        <end position="842"/>
    </location>
</feature>
<dbReference type="GO" id="GO:0008270">
    <property type="term" value="F:zinc ion binding"/>
    <property type="evidence" value="ECO:0007669"/>
    <property type="project" value="UniProtKB-KW"/>
</dbReference>
<keyword evidence="7" id="KW-1185">Reference proteome</keyword>
<dbReference type="Proteomes" id="UP000186720">
    <property type="component" value="Unassembled WGS sequence"/>
</dbReference>
<sequence>MSKIISDQGDTTGNHSVIFEGVSIATLTEAIIAQHIRIGIYFDDRAYQHIIPSIIGLDYGTFTNQYSTIAFPPVSISQQNNRMSLSCGCNAGKGKLCEHQAEVLNAILKRDELRIFFDDVLRHDKIRKFAADYGLQHERDPDSFFQLEYSNKRTLITPRQASLMPVTRESLHALNEMIVPIAAPGKLPAEEDEQKVFVVLKEHKYYKYLFIELYKAQVTKEGKIKNPLTTVAPLDFIWETEDAQQLKFYSGINKFQNHLNAKKSEADITALRAIVKNPLGYNFYYHDSEVSEKITAGSVLPVKVRLLPNTLKLTVTPKEQFFELAGSIDLSGDTYQLKDLSIRYTYFVRVAEVFYLVDNLQVLNVIELLKKKPDNLLIHASKFPEFKAQWLSKLEDKITVDYTHIKPATPIQLKQQRFYEDTERIIYLSDFGTHVMIIPVMRYGEMEISVRTRKLIYAMDEKGKEFLVPRKEAEEIDFTALLTKQHPYFAEQLENDLHYFYLHKKRFLDEEWFLNTFEEWHQQNITVLGFNELEGNKLNPNKVKINIKVLSGINWFNALVDVRFGRKKASLKHVQKAVKNKSRYVQLDDGTTGIIPAEWLEKFADYFNSGEITEGDTIRIAKVNFAAIEQFYDAQMLDDGVKDELNIYRKKLAGFDAITEVKVPAELNATLRHYQQAGLNWLNFLDEFNFGGCLADDMGLGKSIQIIAFILSQRDKVVHNTNIIVVPTSLIFNWQQEIAKFAPTIRIHTIYGADRIKSTEDFDRYEIILTSYGTLLSDINFIKDYQFNYVFLDESQNIKNPESQRYKSVRLLKSRNKIAITGTPIENNTFDLYGQLSFACPGLLGSKQYFKDIYAIPIDQFKSNKRAVELQNKIRPFILRRTKQQVATELPEKTEMILHCEMKAEQRHIYDAYEKEFRDFISATNNDQLKKSPMNVLKGLTKLRQICDSPLLLSGDKLPGSQSAKIDMLIEQIESKQPRHKILVFSQFVGMLDLIKKELQGRGISFAYLTGQTRNREAAVNEFQNNPDVRVFLISLKAGGTGLNLTEADYVYLVDPWWNPAVENQAIDRCHRIGQTKHIVAIRLICPGTVEEKIMLMQQAKKDLANDLIRTDGSFVKSLSKDDLLGLIS</sequence>
<dbReference type="PROSITE" id="PS51192">
    <property type="entry name" value="HELICASE_ATP_BIND_1"/>
    <property type="match status" value="1"/>
</dbReference>
<evidence type="ECO:0000259" key="4">
    <source>
        <dbReference type="PROSITE" id="PS51192"/>
    </source>
</evidence>
<accession>A0A1Q5ZYR9</accession>
<dbReference type="InterPro" id="IPR014001">
    <property type="entry name" value="Helicase_ATP-bd"/>
</dbReference>
<evidence type="ECO:0000256" key="1">
    <source>
        <dbReference type="ARBA" id="ARBA00022801"/>
    </source>
</evidence>
<keyword evidence="2" id="KW-0479">Metal-binding</keyword>
<protein>
    <recommendedName>
        <fullName evidence="8">ATP-dependent helicase</fullName>
    </recommendedName>
</protein>
<dbReference type="CDD" id="cd18793">
    <property type="entry name" value="SF2_C_SNF"/>
    <property type="match status" value="1"/>
</dbReference>
<dbReference type="InterPro" id="IPR000330">
    <property type="entry name" value="SNF2_N"/>
</dbReference>
<dbReference type="SMART" id="SM00490">
    <property type="entry name" value="HELICc"/>
    <property type="match status" value="1"/>
</dbReference>
<reference evidence="6 7" key="1">
    <citation type="submission" date="2016-11" db="EMBL/GenBank/DDBJ databases">
        <title>Whole Genome Sequencing of Mucilaginibacter polytrichastri RG4-7(T) isolated from the moss sample.</title>
        <authorList>
            <person name="Li Y."/>
        </authorList>
    </citation>
    <scope>NUCLEOTIDE SEQUENCE [LARGE SCALE GENOMIC DNA]</scope>
    <source>
        <strain evidence="6 7">RG4-7</strain>
    </source>
</reference>
<dbReference type="PROSITE" id="PS50966">
    <property type="entry name" value="ZF_SWIM"/>
    <property type="match status" value="1"/>
</dbReference>
<dbReference type="InterPro" id="IPR007527">
    <property type="entry name" value="Znf_SWIM"/>
</dbReference>
<evidence type="ECO:0008006" key="8">
    <source>
        <dbReference type="Google" id="ProtNLM"/>
    </source>
</evidence>
<proteinExistence type="predicted"/>
<dbReference type="Gene3D" id="3.40.50.10810">
    <property type="entry name" value="Tandem AAA-ATPase domain"/>
    <property type="match status" value="1"/>
</dbReference>
<dbReference type="Pfam" id="PF00271">
    <property type="entry name" value="Helicase_C"/>
    <property type="match status" value="1"/>
</dbReference>
<dbReference type="SUPFAM" id="SSF52540">
    <property type="entry name" value="P-loop containing nucleoside triphosphate hydrolases"/>
    <property type="match status" value="2"/>
</dbReference>
<dbReference type="InterPro" id="IPR027417">
    <property type="entry name" value="P-loop_NTPase"/>
</dbReference>
<keyword evidence="2" id="KW-0863">Zinc-finger</keyword>
<dbReference type="EMBL" id="MPPL01000001">
    <property type="protein sequence ID" value="OKS86915.1"/>
    <property type="molecule type" value="Genomic_DNA"/>
</dbReference>
<gene>
    <name evidence="6" type="ORF">RG47T_2373</name>
</gene>
<dbReference type="InterPro" id="IPR049730">
    <property type="entry name" value="SNF2/RAD54-like_C"/>
</dbReference>
<dbReference type="AlphaFoldDB" id="A0A1Q5ZYR9"/>
<feature type="domain" description="Helicase C-terminal" evidence="5">
    <location>
        <begin position="965"/>
        <end position="1120"/>
    </location>
</feature>
<feature type="domain" description="SWIM-type" evidence="3">
    <location>
        <begin position="72"/>
        <end position="108"/>
    </location>
</feature>
<dbReference type="Pfam" id="PF00176">
    <property type="entry name" value="SNF2-rel_dom"/>
    <property type="match status" value="1"/>
</dbReference>
<evidence type="ECO:0000313" key="6">
    <source>
        <dbReference type="EMBL" id="OKS86915.1"/>
    </source>
</evidence>
<dbReference type="GO" id="GO:0016787">
    <property type="term" value="F:hydrolase activity"/>
    <property type="evidence" value="ECO:0007669"/>
    <property type="project" value="UniProtKB-KW"/>
</dbReference>
<dbReference type="PROSITE" id="PS51194">
    <property type="entry name" value="HELICASE_CTER"/>
    <property type="match status" value="1"/>
</dbReference>
<dbReference type="InterPro" id="IPR001650">
    <property type="entry name" value="Helicase_C-like"/>
</dbReference>
<keyword evidence="1" id="KW-0378">Hydrolase</keyword>
<dbReference type="SMART" id="SM00487">
    <property type="entry name" value="DEXDc"/>
    <property type="match status" value="1"/>
</dbReference>
<evidence type="ECO:0000313" key="7">
    <source>
        <dbReference type="Proteomes" id="UP000186720"/>
    </source>
</evidence>
<dbReference type="PANTHER" id="PTHR10799">
    <property type="entry name" value="SNF2/RAD54 HELICASE FAMILY"/>
    <property type="match status" value="1"/>
</dbReference>
<name>A0A1Q5ZYR9_9SPHI</name>
<dbReference type="GO" id="GO:0005524">
    <property type="term" value="F:ATP binding"/>
    <property type="evidence" value="ECO:0007669"/>
    <property type="project" value="InterPro"/>
</dbReference>